<dbReference type="PIRSF" id="PIRSF031505">
    <property type="entry name" value="GalT_short"/>
    <property type="match status" value="1"/>
</dbReference>
<dbReference type="InterPro" id="IPR049285">
    <property type="entry name" value="DUF4931_C"/>
</dbReference>
<accession>A0ABT8E2Y3</accession>
<comment type="caution">
    <text evidence="3">The sequence shown here is derived from an EMBL/GenBank/DDBJ whole genome shotgun (WGS) entry which is preliminary data.</text>
</comment>
<sequence length="253" mass="29348">MQTHLLFNMNIGTQKPESIRNTETKCPFCERESLAGIIEEKGDIIWLKNKYPVLANAFQTVIIETKECYSELSQYTKENLYDLFEFGLSAWEKTIRSGEYQSVIFFKNHGPYSGGTLRHPHMQIIGFKEADYHQNIHPSQFEGIIIEKQPGMEFNISTKPKMGFYELNILLEDRSKVKELADYIQLSAHFLLNGFSKTCNSYNLFFYQWEEKIIAKVVPRFAASPLYVGYSFPQVASNIDAVAEKIKQMYLQM</sequence>
<dbReference type="InterPro" id="IPR012361">
    <property type="entry name" value="GalT_short"/>
</dbReference>
<feature type="domain" description="DUF4931" evidence="2">
    <location>
        <begin position="134"/>
        <end position="250"/>
    </location>
</feature>
<dbReference type="Pfam" id="PF16285">
    <property type="entry name" value="DUF4931_N"/>
    <property type="match status" value="1"/>
</dbReference>
<dbReference type="InterPro" id="IPR036265">
    <property type="entry name" value="HIT-like_sf"/>
</dbReference>
<name>A0ABT8E2Y3_9BACL</name>
<feature type="domain" description="DUF4931" evidence="1">
    <location>
        <begin position="7"/>
        <end position="129"/>
    </location>
</feature>
<evidence type="ECO:0000313" key="3">
    <source>
        <dbReference type="EMBL" id="MDN4072272.1"/>
    </source>
</evidence>
<dbReference type="InterPro" id="IPR046322">
    <property type="entry name" value="DUF4931"/>
</dbReference>
<proteinExistence type="predicted"/>
<dbReference type="SUPFAM" id="SSF54197">
    <property type="entry name" value="HIT-like"/>
    <property type="match status" value="1"/>
</dbReference>
<evidence type="ECO:0000259" key="2">
    <source>
        <dbReference type="Pfam" id="PF20956"/>
    </source>
</evidence>
<reference evidence="3" key="1">
    <citation type="submission" date="2023-06" db="EMBL/GenBank/DDBJ databases">
        <title>Draft Genome Sequences of Representative Paenibacillus Polymyxa, Bacillus cereus, Fictibacillus sp., and Brevibacillus agri Strains Isolated from Amazonian Dark Earth.</title>
        <authorList>
            <person name="Pellegrinetti T.A."/>
            <person name="Cunha I.C.M."/>
            <person name="Chaves M.G."/>
            <person name="Freitas A.S."/>
            <person name="Silva A.V.R."/>
            <person name="Tsai S.M."/>
            <person name="Mendes L.W."/>
        </authorList>
    </citation>
    <scope>NUCLEOTIDE SEQUENCE</scope>
    <source>
        <strain evidence="3">CENA-BCM004</strain>
    </source>
</reference>
<dbReference type="Pfam" id="PF20956">
    <property type="entry name" value="DUF4931_C"/>
    <property type="match status" value="1"/>
</dbReference>
<protein>
    <submittedName>
        <fullName evidence="3">DUF4931 domain-containing protein</fullName>
    </submittedName>
</protein>
<dbReference type="Proteomes" id="UP001168694">
    <property type="component" value="Unassembled WGS sequence"/>
</dbReference>
<dbReference type="EMBL" id="JAUHLN010000001">
    <property type="protein sequence ID" value="MDN4072272.1"/>
    <property type="molecule type" value="Genomic_DNA"/>
</dbReference>
<organism evidence="3 4">
    <name type="scientific">Fictibacillus terranigra</name>
    <dbReference type="NCBI Taxonomy" id="3058424"/>
    <lineage>
        <taxon>Bacteria</taxon>
        <taxon>Bacillati</taxon>
        <taxon>Bacillota</taxon>
        <taxon>Bacilli</taxon>
        <taxon>Bacillales</taxon>
        <taxon>Fictibacillaceae</taxon>
        <taxon>Fictibacillus</taxon>
    </lineage>
</organism>
<keyword evidence="4" id="KW-1185">Reference proteome</keyword>
<evidence type="ECO:0000259" key="1">
    <source>
        <dbReference type="Pfam" id="PF16285"/>
    </source>
</evidence>
<gene>
    <name evidence="3" type="ORF">QYF49_04410</name>
</gene>
<dbReference type="Gene3D" id="3.30.428.10">
    <property type="entry name" value="HIT-like"/>
    <property type="match status" value="1"/>
</dbReference>
<evidence type="ECO:0000313" key="4">
    <source>
        <dbReference type="Proteomes" id="UP001168694"/>
    </source>
</evidence>